<comment type="function">
    <text evidence="2 10 12">Catalyzes the transfer of a dimethylallyl group onto the adenine at position 37 in tRNAs that read codons beginning with uridine, leading to the formation of N6-(dimethylallyl)adenosine (i(6)A).</text>
</comment>
<keyword evidence="8 10" id="KW-0460">Magnesium</keyword>
<comment type="catalytic activity">
    <reaction evidence="9 10 11">
        <text>adenosine(37) in tRNA + dimethylallyl diphosphate = N(6)-dimethylallyladenosine(37) in tRNA + diphosphate</text>
        <dbReference type="Rhea" id="RHEA:26482"/>
        <dbReference type="Rhea" id="RHEA-COMP:10162"/>
        <dbReference type="Rhea" id="RHEA-COMP:10375"/>
        <dbReference type="ChEBI" id="CHEBI:33019"/>
        <dbReference type="ChEBI" id="CHEBI:57623"/>
        <dbReference type="ChEBI" id="CHEBI:74411"/>
        <dbReference type="ChEBI" id="CHEBI:74415"/>
        <dbReference type="EC" id="2.5.1.75"/>
    </reaction>
</comment>
<evidence type="ECO:0000256" key="8">
    <source>
        <dbReference type="ARBA" id="ARBA00022842"/>
    </source>
</evidence>
<dbReference type="GO" id="GO:0052381">
    <property type="term" value="F:tRNA dimethylallyltransferase activity"/>
    <property type="evidence" value="ECO:0007669"/>
    <property type="project" value="UniProtKB-UniRule"/>
</dbReference>
<gene>
    <name evidence="10" type="primary">miaA</name>
    <name evidence="14" type="ORF">EV656_10345</name>
</gene>
<dbReference type="PANTHER" id="PTHR11088:SF60">
    <property type="entry name" value="TRNA DIMETHYLALLYLTRANSFERASE"/>
    <property type="match status" value="1"/>
</dbReference>
<feature type="site" description="Interaction with substrate tRNA" evidence="10">
    <location>
        <position position="103"/>
    </location>
</feature>
<dbReference type="InterPro" id="IPR027417">
    <property type="entry name" value="P-loop_NTPase"/>
</dbReference>
<name>A0A4V2SLY7_RHOAD</name>
<sequence>MTIPSLDPARPVLIAGPTASGKSALALAIARAQGGVIVNADALQVFAGWRILTARPSPRDMAQAPHALYGHVPVDGAYSVGHWLRDVAPILQGADRPIIVGGTGLYFTALTEGLAEIPATPDQIRAEADTRIADAGIAALLAELDPDTAARIDTANPRRVQRAWEVQRATGRGLAAWQDATPPPLLPLARTQPLVIDAPREQLNARIEARFDAMIAEGALEEVRANLSRWDPAAQSAQAIGAPELVAHLRGEISLDAAIAAAKTASRQYAKRQRTWFRSRLKQWPRWRPDW</sequence>
<protein>
    <recommendedName>
        <fullName evidence="10">tRNA dimethylallyltransferase</fullName>
        <ecNumber evidence="10">2.5.1.75</ecNumber>
    </recommendedName>
    <alternativeName>
        <fullName evidence="10">Dimethylallyl diphosphate:tRNA dimethylallyltransferase</fullName>
        <shortName evidence="10">DMAPP:tRNA dimethylallyltransferase</shortName>
        <shortName evidence="10">DMATase</shortName>
    </alternativeName>
    <alternativeName>
        <fullName evidence="10">Isopentenyl-diphosphate:tRNA isopentenyltransferase</fullName>
        <shortName evidence="10">IPP transferase</shortName>
        <shortName evidence="10">IPPT</shortName>
        <shortName evidence="10">IPTase</shortName>
    </alternativeName>
</protein>
<keyword evidence="15" id="KW-1185">Reference proteome</keyword>
<evidence type="ECO:0000256" key="5">
    <source>
        <dbReference type="ARBA" id="ARBA00022694"/>
    </source>
</evidence>
<dbReference type="InterPro" id="IPR039657">
    <property type="entry name" value="Dimethylallyltransferase"/>
</dbReference>
<dbReference type="GO" id="GO:0005524">
    <property type="term" value="F:ATP binding"/>
    <property type="evidence" value="ECO:0007669"/>
    <property type="project" value="UniProtKB-UniRule"/>
</dbReference>
<comment type="caution">
    <text evidence="14">The sequence shown here is derived from an EMBL/GenBank/DDBJ whole genome shotgun (WGS) entry which is preliminary data.</text>
</comment>
<feature type="binding site" evidence="10">
    <location>
        <begin position="16"/>
        <end position="23"/>
    </location>
    <ligand>
        <name>ATP</name>
        <dbReference type="ChEBI" id="CHEBI:30616"/>
    </ligand>
</feature>
<dbReference type="SUPFAM" id="SSF52540">
    <property type="entry name" value="P-loop containing nucleoside triphosphate hydrolases"/>
    <property type="match status" value="1"/>
</dbReference>
<evidence type="ECO:0000256" key="1">
    <source>
        <dbReference type="ARBA" id="ARBA00001946"/>
    </source>
</evidence>
<dbReference type="GO" id="GO:0006400">
    <property type="term" value="P:tRNA modification"/>
    <property type="evidence" value="ECO:0007669"/>
    <property type="project" value="TreeGrafter"/>
</dbReference>
<dbReference type="EMBL" id="SLXL01000003">
    <property type="protein sequence ID" value="TCP25296.1"/>
    <property type="molecule type" value="Genomic_DNA"/>
</dbReference>
<feature type="site" description="Interaction with substrate tRNA" evidence="10">
    <location>
        <position position="125"/>
    </location>
</feature>
<keyword evidence="6 10" id="KW-0547">Nucleotide-binding</keyword>
<accession>A0A4V2SLY7</accession>
<feature type="binding site" evidence="10">
    <location>
        <begin position="18"/>
        <end position="23"/>
    </location>
    <ligand>
        <name>substrate</name>
    </ligand>
</feature>
<evidence type="ECO:0000256" key="7">
    <source>
        <dbReference type="ARBA" id="ARBA00022840"/>
    </source>
</evidence>
<dbReference type="RefSeq" id="WP_132601075.1">
    <property type="nucleotide sequence ID" value="NZ_NRRP01000006.1"/>
</dbReference>
<comment type="subunit">
    <text evidence="10">Monomer.</text>
</comment>
<dbReference type="HAMAP" id="MF_00185">
    <property type="entry name" value="IPP_trans"/>
    <property type="match status" value="1"/>
</dbReference>
<evidence type="ECO:0000313" key="14">
    <source>
        <dbReference type="EMBL" id="TCP25296.1"/>
    </source>
</evidence>
<evidence type="ECO:0000313" key="15">
    <source>
        <dbReference type="Proteomes" id="UP000295733"/>
    </source>
</evidence>
<evidence type="ECO:0000256" key="4">
    <source>
        <dbReference type="ARBA" id="ARBA00022679"/>
    </source>
</evidence>
<dbReference type="Proteomes" id="UP000295733">
    <property type="component" value="Unassembled WGS sequence"/>
</dbReference>
<dbReference type="OrthoDB" id="9776390at2"/>
<dbReference type="InterPro" id="IPR018022">
    <property type="entry name" value="IPT"/>
</dbReference>
<evidence type="ECO:0000256" key="6">
    <source>
        <dbReference type="ARBA" id="ARBA00022741"/>
    </source>
</evidence>
<dbReference type="Gene3D" id="3.40.50.300">
    <property type="entry name" value="P-loop containing nucleotide triphosphate hydrolases"/>
    <property type="match status" value="1"/>
</dbReference>
<evidence type="ECO:0000256" key="3">
    <source>
        <dbReference type="ARBA" id="ARBA00005842"/>
    </source>
</evidence>
<keyword evidence="7 10" id="KW-0067">ATP-binding</keyword>
<comment type="similarity">
    <text evidence="3 10 13">Belongs to the IPP transferase family.</text>
</comment>
<organism evidence="14 15">
    <name type="scientific">Rhodovulum adriaticum</name>
    <name type="common">Rhodopseudomonas adriatica</name>
    <dbReference type="NCBI Taxonomy" id="35804"/>
    <lineage>
        <taxon>Bacteria</taxon>
        <taxon>Pseudomonadati</taxon>
        <taxon>Pseudomonadota</taxon>
        <taxon>Alphaproteobacteria</taxon>
        <taxon>Rhodobacterales</taxon>
        <taxon>Paracoccaceae</taxon>
        <taxon>Rhodovulum</taxon>
    </lineage>
</organism>
<reference evidence="14 15" key="1">
    <citation type="submission" date="2019-03" db="EMBL/GenBank/DDBJ databases">
        <title>Genomic Encyclopedia of Type Strains, Phase IV (KMG-IV): sequencing the most valuable type-strain genomes for metagenomic binning, comparative biology and taxonomic classification.</title>
        <authorList>
            <person name="Goeker M."/>
        </authorList>
    </citation>
    <scope>NUCLEOTIDE SEQUENCE [LARGE SCALE GENOMIC DNA]</scope>
    <source>
        <strain evidence="14 15">DSM 2781</strain>
    </source>
</reference>
<evidence type="ECO:0000256" key="10">
    <source>
        <dbReference type="HAMAP-Rule" id="MF_00185"/>
    </source>
</evidence>
<comment type="caution">
    <text evidence="10">Lacks conserved residue(s) required for the propagation of feature annotation.</text>
</comment>
<evidence type="ECO:0000256" key="12">
    <source>
        <dbReference type="RuleBase" id="RU003784"/>
    </source>
</evidence>
<keyword evidence="4 10" id="KW-0808">Transferase</keyword>
<evidence type="ECO:0000256" key="11">
    <source>
        <dbReference type="RuleBase" id="RU003783"/>
    </source>
</evidence>
<dbReference type="Pfam" id="PF01715">
    <property type="entry name" value="IPPT"/>
    <property type="match status" value="1"/>
</dbReference>
<evidence type="ECO:0000256" key="13">
    <source>
        <dbReference type="RuleBase" id="RU003785"/>
    </source>
</evidence>
<dbReference type="PANTHER" id="PTHR11088">
    <property type="entry name" value="TRNA DIMETHYLALLYLTRANSFERASE"/>
    <property type="match status" value="1"/>
</dbReference>
<comment type="cofactor">
    <cofactor evidence="1 10">
        <name>Mg(2+)</name>
        <dbReference type="ChEBI" id="CHEBI:18420"/>
    </cofactor>
</comment>
<evidence type="ECO:0000256" key="9">
    <source>
        <dbReference type="ARBA" id="ARBA00049563"/>
    </source>
</evidence>
<dbReference type="Gene3D" id="1.10.20.140">
    <property type="match status" value="1"/>
</dbReference>
<dbReference type="AlphaFoldDB" id="A0A4V2SLY7"/>
<evidence type="ECO:0000256" key="2">
    <source>
        <dbReference type="ARBA" id="ARBA00003213"/>
    </source>
</evidence>
<dbReference type="NCBIfam" id="TIGR00174">
    <property type="entry name" value="miaA"/>
    <property type="match status" value="1"/>
</dbReference>
<proteinExistence type="inferred from homology"/>
<keyword evidence="5 10" id="KW-0819">tRNA processing</keyword>
<dbReference type="EC" id="2.5.1.75" evidence="10"/>